<dbReference type="Proteomes" id="UP000789396">
    <property type="component" value="Unassembled WGS sequence"/>
</dbReference>
<name>A0A9N9FFU6_9GLOM</name>
<dbReference type="EMBL" id="CAJVPZ010003601">
    <property type="protein sequence ID" value="CAG8532879.1"/>
    <property type="molecule type" value="Genomic_DNA"/>
</dbReference>
<evidence type="ECO:0000313" key="2">
    <source>
        <dbReference type="EMBL" id="CAG8532879.1"/>
    </source>
</evidence>
<gene>
    <name evidence="2" type="ORF">RFULGI_LOCUS3872</name>
</gene>
<feature type="compositionally biased region" description="Basic and acidic residues" evidence="1">
    <location>
        <begin position="118"/>
        <end position="127"/>
    </location>
</feature>
<feature type="compositionally biased region" description="Low complexity" evidence="1">
    <location>
        <begin position="68"/>
        <end position="85"/>
    </location>
</feature>
<feature type="compositionally biased region" description="Polar residues" evidence="1">
    <location>
        <begin position="17"/>
        <end position="32"/>
    </location>
</feature>
<organism evidence="2 3">
    <name type="scientific">Racocetra fulgida</name>
    <dbReference type="NCBI Taxonomy" id="60492"/>
    <lineage>
        <taxon>Eukaryota</taxon>
        <taxon>Fungi</taxon>
        <taxon>Fungi incertae sedis</taxon>
        <taxon>Mucoromycota</taxon>
        <taxon>Glomeromycotina</taxon>
        <taxon>Glomeromycetes</taxon>
        <taxon>Diversisporales</taxon>
        <taxon>Gigasporaceae</taxon>
        <taxon>Racocetra</taxon>
    </lineage>
</organism>
<evidence type="ECO:0000256" key="1">
    <source>
        <dbReference type="SAM" id="MobiDB-lite"/>
    </source>
</evidence>
<dbReference type="OrthoDB" id="2441378at2759"/>
<sequence>MENSNVSLVEDTHHKSPSIQQTTRTSHTTSELVHSHAVNLSMPPGGPTHPFGSLIHPTPTSTPPPLPSIQQLQQTSIQQQPITLTIKITPNNDTAKKNRKKRKHNSYGTPIDSPISLNRDEDSKSESEYGDNLNEYVTRSEAFSDYDTEDSSMITPVDALKRLLMQFTAMSPMRLESILPVLLDNDIDDPDILLLIENEQFLRDLRGKNGSEI</sequence>
<comment type="caution">
    <text evidence="2">The sequence shown here is derived from an EMBL/GenBank/DDBJ whole genome shotgun (WGS) entry which is preliminary data.</text>
</comment>
<keyword evidence="3" id="KW-1185">Reference proteome</keyword>
<accession>A0A9N9FFU6</accession>
<protein>
    <submittedName>
        <fullName evidence="2">14634_t:CDS:1</fullName>
    </submittedName>
</protein>
<feature type="non-terminal residue" evidence="2">
    <location>
        <position position="1"/>
    </location>
</feature>
<feature type="region of interest" description="Disordered" evidence="1">
    <location>
        <begin position="1"/>
        <end position="132"/>
    </location>
</feature>
<reference evidence="2" key="1">
    <citation type="submission" date="2021-06" db="EMBL/GenBank/DDBJ databases">
        <authorList>
            <person name="Kallberg Y."/>
            <person name="Tangrot J."/>
            <person name="Rosling A."/>
        </authorList>
    </citation>
    <scope>NUCLEOTIDE SEQUENCE</scope>
    <source>
        <strain evidence="2">IN212</strain>
    </source>
</reference>
<dbReference type="AlphaFoldDB" id="A0A9N9FFU6"/>
<evidence type="ECO:0000313" key="3">
    <source>
        <dbReference type="Proteomes" id="UP000789396"/>
    </source>
</evidence>
<proteinExistence type="predicted"/>